<organism evidence="1 2">
    <name type="scientific">Senegalimassilia faecalis</name>
    <dbReference type="NCBI Taxonomy" id="2509433"/>
    <lineage>
        <taxon>Bacteria</taxon>
        <taxon>Bacillati</taxon>
        <taxon>Actinomycetota</taxon>
        <taxon>Coriobacteriia</taxon>
        <taxon>Coriobacteriales</taxon>
        <taxon>Coriobacteriaceae</taxon>
        <taxon>Senegalimassilia</taxon>
    </lineage>
</organism>
<dbReference type="AlphaFoldDB" id="A0A4Q2K2G4"/>
<dbReference type="Proteomes" id="UP000293345">
    <property type="component" value="Unassembled WGS sequence"/>
</dbReference>
<protein>
    <recommendedName>
        <fullName evidence="3">DUF559 domain-containing protein</fullName>
    </recommendedName>
</protein>
<gene>
    <name evidence="1" type="ORF">ET524_09330</name>
</gene>
<dbReference type="OrthoDB" id="3191224at2"/>
<evidence type="ECO:0000313" key="1">
    <source>
        <dbReference type="EMBL" id="RXZ54658.1"/>
    </source>
</evidence>
<keyword evidence="2" id="KW-1185">Reference proteome</keyword>
<evidence type="ECO:0000313" key="2">
    <source>
        <dbReference type="Proteomes" id="UP000293345"/>
    </source>
</evidence>
<sequence length="311" mass="34049">MPAISLLAASHRGPVDISVDDRARCYTPGITRPRFSANDMPFGSTTPIGESLQVTNLPFTLLQLAARASLTRVIMLATEACGSFTIYQAPQPIKDALQTCVRNRRFPVVGGWEPFIDGNGCLTDLWTRPASTTAQELSRMALDAAPKRGCERLRVAASLVKPDAASPFEARAGILLGLPRQRGGEGHAGLSFNKRINLSSKAKTLAHRSFCLCDLYWEEGLDVECQSTLVHNKANSFLSDSDRTTALRNMGIDVLPLTYDQLKSEARFAAFSETVANIRGKRLKPKTARQAAMARELRTELFTDWGTAHLV</sequence>
<dbReference type="RefSeq" id="WP_129425253.1">
    <property type="nucleotide sequence ID" value="NZ_SDPW01000001.1"/>
</dbReference>
<reference evidence="1 2" key="1">
    <citation type="submission" date="2019-01" db="EMBL/GenBank/DDBJ databases">
        <title>Senegalimassilia sp. nov. KGMB04484 isolated human feces.</title>
        <authorList>
            <person name="Han K.-I."/>
            <person name="Kim J.-S."/>
            <person name="Lee K.C."/>
            <person name="Suh M.K."/>
            <person name="Eom M.K."/>
            <person name="Lee J.H."/>
            <person name="Park S.-H."/>
            <person name="Kang S.W."/>
            <person name="Park J.-E."/>
            <person name="Oh B.S."/>
            <person name="Yu S.Y."/>
            <person name="Choi S.-H."/>
            <person name="Lee D.H."/>
            <person name="Yoon H."/>
            <person name="Kim B.-Y."/>
            <person name="Lee J.H."/>
            <person name="Lee J.-S."/>
        </authorList>
    </citation>
    <scope>NUCLEOTIDE SEQUENCE [LARGE SCALE GENOMIC DNA]</scope>
    <source>
        <strain evidence="1 2">KGMB04484</strain>
    </source>
</reference>
<dbReference type="EMBL" id="SDPW01000001">
    <property type="protein sequence ID" value="RXZ54658.1"/>
    <property type="molecule type" value="Genomic_DNA"/>
</dbReference>
<proteinExistence type="predicted"/>
<comment type="caution">
    <text evidence="1">The sequence shown here is derived from an EMBL/GenBank/DDBJ whole genome shotgun (WGS) entry which is preliminary data.</text>
</comment>
<evidence type="ECO:0008006" key="3">
    <source>
        <dbReference type="Google" id="ProtNLM"/>
    </source>
</evidence>
<accession>A0A4Q2K2G4</accession>
<name>A0A4Q2K2G4_9ACTN</name>